<evidence type="ECO:0000259" key="1">
    <source>
        <dbReference type="Pfam" id="PF02754"/>
    </source>
</evidence>
<dbReference type="EMBL" id="CP071060">
    <property type="protein sequence ID" value="QSI76394.1"/>
    <property type="molecule type" value="Genomic_DNA"/>
</dbReference>
<evidence type="ECO:0000313" key="3">
    <source>
        <dbReference type="Proteomes" id="UP000663570"/>
    </source>
</evidence>
<dbReference type="RefSeq" id="WP_206254087.1">
    <property type="nucleotide sequence ID" value="NZ_CP071060.1"/>
</dbReference>
<sequence length="254" mass="27128">MQHGTPRVGLFATCLMNVFRPNIGFSAVALLERAGCKVSVPMEQTCCGQPAWSAGDDDTARALARQVIEQFEGFDYVVAASGSCIGTLRKYPEMFASDPDWAPRALALAGKSHELLSFLADELKVNVDSAYPGRASYHDSCSGLRELGVKSQPRSLLGKVKGLSLLEMDDAEVCCGFGGSFCVKYPAISEKMVDDKIRSLEATGADTLLGGDLGCLLNIAGRLKRKGSRIRVLHTAEVLAGRADGPAIGDEEPR</sequence>
<dbReference type="InterPro" id="IPR004017">
    <property type="entry name" value="Cys_rich_dom"/>
</dbReference>
<gene>
    <name evidence="2" type="ORF">JY500_18325</name>
</gene>
<reference evidence="2 3" key="1">
    <citation type="submission" date="2021-02" db="EMBL/GenBank/DDBJ databases">
        <title>Niveibacterium changnyeongensis HC41.</title>
        <authorList>
            <person name="Kang M."/>
        </authorList>
    </citation>
    <scope>NUCLEOTIDE SEQUENCE [LARGE SCALE GENOMIC DNA]</scope>
    <source>
        <strain evidence="2 3">HC41</strain>
    </source>
</reference>
<proteinExistence type="predicted"/>
<dbReference type="Pfam" id="PF02754">
    <property type="entry name" value="CCG"/>
    <property type="match status" value="2"/>
</dbReference>
<keyword evidence="3" id="KW-1185">Reference proteome</keyword>
<protein>
    <submittedName>
        <fullName evidence="2">(Fe-S)-binding protein</fullName>
    </submittedName>
</protein>
<feature type="domain" description="Cysteine-rich" evidence="1">
    <location>
        <begin position="8"/>
        <end position="89"/>
    </location>
</feature>
<evidence type="ECO:0000313" key="2">
    <source>
        <dbReference type="EMBL" id="QSI76394.1"/>
    </source>
</evidence>
<feature type="domain" description="Cysteine-rich" evidence="1">
    <location>
        <begin position="136"/>
        <end position="219"/>
    </location>
</feature>
<dbReference type="Proteomes" id="UP000663570">
    <property type="component" value="Chromosome"/>
</dbReference>
<accession>A0ABX7M4L9</accession>
<organism evidence="2 3">
    <name type="scientific">Niveibacterium microcysteis</name>
    <dbReference type="NCBI Taxonomy" id="2811415"/>
    <lineage>
        <taxon>Bacteria</taxon>
        <taxon>Pseudomonadati</taxon>
        <taxon>Pseudomonadota</taxon>
        <taxon>Betaproteobacteria</taxon>
        <taxon>Rhodocyclales</taxon>
        <taxon>Rhodocyclaceae</taxon>
        <taxon>Niveibacterium</taxon>
    </lineage>
</organism>
<dbReference type="PANTHER" id="PTHR30296:SF0">
    <property type="entry name" value="LACTATE UTILIZATION PROTEIN A"/>
    <property type="match status" value="1"/>
</dbReference>
<dbReference type="PANTHER" id="PTHR30296">
    <property type="entry name" value="UNCHARACTERIZED PROTEIN YKGE"/>
    <property type="match status" value="1"/>
</dbReference>
<name>A0ABX7M4L9_9RHOO</name>